<evidence type="ECO:0000256" key="1">
    <source>
        <dbReference type="ARBA" id="ARBA00004772"/>
    </source>
</evidence>
<dbReference type="RefSeq" id="WP_104837657.1">
    <property type="nucleotide sequence ID" value="NZ_CP026606.1"/>
</dbReference>
<comment type="function">
    <text evidence="7">Catalyzes cyclization of the linear tetrapyrrole, hydroxymethylbilane, to the macrocyclic uroporphyrinogen III.</text>
</comment>
<evidence type="ECO:0000256" key="7">
    <source>
        <dbReference type="RuleBase" id="RU366031"/>
    </source>
</evidence>
<comment type="pathway">
    <text evidence="1 7">Porphyrin-containing compound metabolism; protoporphyrin-IX biosynthesis; coproporphyrinogen-III from 5-aminolevulinate: step 3/4.</text>
</comment>
<feature type="domain" description="Tetrapyrrole biosynthesis uroporphyrinogen III synthase" evidence="8">
    <location>
        <begin position="14"/>
        <end position="236"/>
    </location>
</feature>
<reference evidence="9" key="2">
    <citation type="submission" date="2018-02" db="EMBL/GenBank/DDBJ databases">
        <title>Complete genome sequence of the Methanococcus maripaludis type strain JJ (DSM 2067), a model for selenoprotein synthesis in Archaea.</title>
        <authorList>
            <person name="Poehlein A."/>
            <person name="Heym D."/>
            <person name="Quitzke V."/>
            <person name="Fersch J."/>
            <person name="Daniel R."/>
            <person name="Rother M."/>
        </authorList>
    </citation>
    <scope>NUCLEOTIDE SEQUENCE [LARGE SCALE GENOMIC DNA]</scope>
    <source>
        <strain evidence="9">DSM 2067</strain>
    </source>
</reference>
<dbReference type="GO" id="GO:0006780">
    <property type="term" value="P:uroporphyrinogen III biosynthetic process"/>
    <property type="evidence" value="ECO:0007669"/>
    <property type="project" value="UniProtKB-UniRule"/>
</dbReference>
<sequence length="244" mass="27540">MKVVITRPAEKGKDFSKILEKNGFETIILPTLELVFKKAQINLEDYSWIVFTSPRGVEGFFRNLDLEDAKKVLTKKIGAIGTETAKEFERTFGKAVDVIPQQYTAENLLEALQKQVKNGENVLVPTTPSTRDVLKEGLNADLVFVYSSEEPTDIPEKLKELEKQVISENCMDKKVILTFTSGLTAKNFFKHCSPEFLEILKKQYIVSIGPITKKNVDSFGFDSLIPEKNYTVEAMVPVIKDLNI</sequence>
<evidence type="ECO:0000256" key="5">
    <source>
        <dbReference type="ARBA" id="ARBA00023244"/>
    </source>
</evidence>
<evidence type="ECO:0000256" key="3">
    <source>
        <dbReference type="ARBA" id="ARBA00013109"/>
    </source>
</evidence>
<evidence type="ECO:0000256" key="6">
    <source>
        <dbReference type="ARBA" id="ARBA00048617"/>
    </source>
</evidence>
<keyword evidence="4 7" id="KW-0456">Lyase</keyword>
<dbReference type="KEGG" id="mmad:MMJJ_06430"/>
<dbReference type="InterPro" id="IPR003754">
    <property type="entry name" value="4pyrrol_synth_uPrphyn_synth"/>
</dbReference>
<name>A0A2L1C9Q2_METMI</name>
<dbReference type="EMBL" id="JACDUO010000002">
    <property type="protein sequence ID" value="MBA2864519.1"/>
    <property type="molecule type" value="Genomic_DNA"/>
</dbReference>
<organism evidence="9 11">
    <name type="scientific">Methanococcus maripaludis</name>
    <name type="common">Methanococcus deltae</name>
    <dbReference type="NCBI Taxonomy" id="39152"/>
    <lineage>
        <taxon>Archaea</taxon>
        <taxon>Methanobacteriati</taxon>
        <taxon>Methanobacteriota</taxon>
        <taxon>Methanomada group</taxon>
        <taxon>Methanococci</taxon>
        <taxon>Methanococcales</taxon>
        <taxon>Methanococcaceae</taxon>
        <taxon>Methanococcus</taxon>
    </lineage>
</organism>
<dbReference type="Pfam" id="PF02602">
    <property type="entry name" value="HEM4"/>
    <property type="match status" value="1"/>
</dbReference>
<evidence type="ECO:0000256" key="4">
    <source>
        <dbReference type="ARBA" id="ARBA00023239"/>
    </source>
</evidence>
<keyword evidence="5 7" id="KW-0627">Porphyrin biosynthesis</keyword>
<dbReference type="Proteomes" id="UP000567099">
    <property type="component" value="Unassembled WGS sequence"/>
</dbReference>
<reference evidence="10 12" key="3">
    <citation type="submission" date="2020-07" db="EMBL/GenBank/DDBJ databases">
        <title>Genomic Encyclopedia of Type Strains, Phase IV (KMG-V): Genome sequencing to study the core and pangenomes of soil and plant-associated prokaryotes.</title>
        <authorList>
            <person name="Whitman W."/>
        </authorList>
    </citation>
    <scope>NUCLEOTIDE SEQUENCE [LARGE SCALE GENOMIC DNA]</scope>
    <source>
        <strain evidence="10 12">C13</strain>
    </source>
</reference>
<proteinExistence type="inferred from homology"/>
<evidence type="ECO:0000313" key="10">
    <source>
        <dbReference type="EMBL" id="MBA2864519.1"/>
    </source>
</evidence>
<dbReference type="InterPro" id="IPR036108">
    <property type="entry name" value="4pyrrol_syn_uPrphyn_synt_sf"/>
</dbReference>
<evidence type="ECO:0000313" key="12">
    <source>
        <dbReference type="Proteomes" id="UP000567099"/>
    </source>
</evidence>
<evidence type="ECO:0000256" key="2">
    <source>
        <dbReference type="ARBA" id="ARBA00008133"/>
    </source>
</evidence>
<dbReference type="GO" id="GO:0004852">
    <property type="term" value="F:uroporphyrinogen-III synthase activity"/>
    <property type="evidence" value="ECO:0007669"/>
    <property type="project" value="UniProtKB-UniRule"/>
</dbReference>
<accession>A0A2L1C9Q2</accession>
<dbReference type="CDD" id="cd06578">
    <property type="entry name" value="HemD"/>
    <property type="match status" value="1"/>
</dbReference>
<dbReference type="AlphaFoldDB" id="A0A2L1C9Q2"/>
<reference evidence="11" key="1">
    <citation type="journal article" date="2018" name="Genome Announc.">
        <title>Complete Genome Sequence of the Methanococcus maripaludis Type Strain JJ (DSM 2067), a Model for Selenoprotein Synthesis in Archaea.</title>
        <authorList>
            <person name="Poehlein A."/>
            <person name="Heym D."/>
            <person name="Quitzke V."/>
            <person name="Fersch J."/>
            <person name="Daniel R."/>
            <person name="Rother M."/>
        </authorList>
    </citation>
    <scope>NUCLEOTIDE SEQUENCE [LARGE SCALE GENOMIC DNA]</scope>
    <source>
        <strain evidence="11">DSM 2067</strain>
    </source>
</reference>
<dbReference type="GeneID" id="36101735"/>
<evidence type="ECO:0000259" key="8">
    <source>
        <dbReference type="Pfam" id="PF02602"/>
    </source>
</evidence>
<evidence type="ECO:0000313" key="11">
    <source>
        <dbReference type="Proteomes" id="UP000239462"/>
    </source>
</evidence>
<dbReference type="SUPFAM" id="SSF69618">
    <property type="entry name" value="HemD-like"/>
    <property type="match status" value="1"/>
</dbReference>
<dbReference type="Proteomes" id="UP000239462">
    <property type="component" value="Chromosome"/>
</dbReference>
<gene>
    <name evidence="10" type="ORF">HNP94_001541</name>
    <name evidence="9" type="ORF">MMJJ_06430</name>
</gene>
<evidence type="ECO:0000313" key="9">
    <source>
        <dbReference type="EMBL" id="AVB76059.1"/>
    </source>
</evidence>
<dbReference type="EC" id="4.2.1.75" evidence="3 7"/>
<dbReference type="PANTHER" id="PTHR38042:SF1">
    <property type="entry name" value="UROPORPHYRINOGEN-III SYNTHASE, CHLOROPLASTIC"/>
    <property type="match status" value="1"/>
</dbReference>
<dbReference type="Gene3D" id="3.40.50.10090">
    <property type="match status" value="2"/>
</dbReference>
<protein>
    <recommendedName>
        <fullName evidence="3 7">Uroporphyrinogen-III synthase</fullName>
        <ecNumber evidence="3 7">4.2.1.75</ecNumber>
    </recommendedName>
</protein>
<dbReference type="UniPathway" id="UPA00251">
    <property type="reaction ID" value="UER00320"/>
</dbReference>
<dbReference type="InterPro" id="IPR039793">
    <property type="entry name" value="UROS/Hem4"/>
</dbReference>
<dbReference type="PANTHER" id="PTHR38042">
    <property type="entry name" value="UROPORPHYRINOGEN-III SYNTHASE, CHLOROPLASTIC"/>
    <property type="match status" value="1"/>
</dbReference>
<comment type="similarity">
    <text evidence="2 7">Belongs to the uroporphyrinogen-III synthase family.</text>
</comment>
<dbReference type="GO" id="GO:0006782">
    <property type="term" value="P:protoporphyrinogen IX biosynthetic process"/>
    <property type="evidence" value="ECO:0007669"/>
    <property type="project" value="UniProtKB-UniRule"/>
</dbReference>
<dbReference type="EMBL" id="CP026606">
    <property type="protein sequence ID" value="AVB76059.1"/>
    <property type="molecule type" value="Genomic_DNA"/>
</dbReference>
<comment type="catalytic activity">
    <reaction evidence="6 7">
        <text>hydroxymethylbilane = uroporphyrinogen III + H2O</text>
        <dbReference type="Rhea" id="RHEA:18965"/>
        <dbReference type="ChEBI" id="CHEBI:15377"/>
        <dbReference type="ChEBI" id="CHEBI:57308"/>
        <dbReference type="ChEBI" id="CHEBI:57845"/>
        <dbReference type="EC" id="4.2.1.75"/>
    </reaction>
</comment>